<dbReference type="InterPro" id="IPR008947">
    <property type="entry name" value="PLipase_C/P1_nuclease_dom_sf"/>
</dbReference>
<reference evidence="2" key="1">
    <citation type="journal article" date="2021" name="PeerJ">
        <title>Extensive microbial diversity within the chicken gut microbiome revealed by metagenomics and culture.</title>
        <authorList>
            <person name="Gilroy R."/>
            <person name="Ravi A."/>
            <person name="Getino M."/>
            <person name="Pursley I."/>
            <person name="Horton D.L."/>
            <person name="Alikhan N.F."/>
            <person name="Baker D."/>
            <person name="Gharbi K."/>
            <person name="Hall N."/>
            <person name="Watson M."/>
            <person name="Adriaenssens E.M."/>
            <person name="Foster-Nyarko E."/>
            <person name="Jarju S."/>
            <person name="Secka A."/>
            <person name="Antonio M."/>
            <person name="Oren A."/>
            <person name="Chaudhuri R.R."/>
            <person name="La Ragione R."/>
            <person name="Hildebrand F."/>
            <person name="Pallen M.J."/>
        </authorList>
    </citation>
    <scope>NUCLEOTIDE SEQUENCE</scope>
    <source>
        <strain evidence="2">14324</strain>
    </source>
</reference>
<gene>
    <name evidence="2" type="ORF">IAA21_05380</name>
</gene>
<protein>
    <submittedName>
        <fullName evidence="2">Zinc dependent phospholipase C family protein</fullName>
    </submittedName>
</protein>
<dbReference type="EMBL" id="DXBU01000074">
    <property type="protein sequence ID" value="HIZ22214.1"/>
    <property type="molecule type" value="Genomic_DNA"/>
</dbReference>
<proteinExistence type="predicted"/>
<dbReference type="Gene3D" id="1.10.575.10">
    <property type="entry name" value="P1 Nuclease"/>
    <property type="match status" value="1"/>
</dbReference>
<comment type="caution">
    <text evidence="2">The sequence shown here is derived from an EMBL/GenBank/DDBJ whole genome shotgun (WGS) entry which is preliminary data.</text>
</comment>
<evidence type="ECO:0000259" key="1">
    <source>
        <dbReference type="Pfam" id="PF00882"/>
    </source>
</evidence>
<organism evidence="2 3">
    <name type="scientific">Candidatus Blautia faecigallinarum</name>
    <dbReference type="NCBI Taxonomy" id="2838488"/>
    <lineage>
        <taxon>Bacteria</taxon>
        <taxon>Bacillati</taxon>
        <taxon>Bacillota</taxon>
        <taxon>Clostridia</taxon>
        <taxon>Lachnospirales</taxon>
        <taxon>Lachnospiraceae</taxon>
        <taxon>Blautia</taxon>
    </lineage>
</organism>
<accession>A0A9D2IT53</accession>
<dbReference type="Pfam" id="PF00882">
    <property type="entry name" value="Zn_dep_PLPC"/>
    <property type="match status" value="1"/>
</dbReference>
<dbReference type="InterPro" id="IPR029002">
    <property type="entry name" value="PLPC/GPLD1"/>
</dbReference>
<feature type="domain" description="Phospholipase C/D" evidence="1">
    <location>
        <begin position="5"/>
        <end position="159"/>
    </location>
</feature>
<dbReference type="Proteomes" id="UP000824041">
    <property type="component" value="Unassembled WGS sequence"/>
</dbReference>
<reference evidence="2" key="2">
    <citation type="submission" date="2021-04" db="EMBL/GenBank/DDBJ databases">
        <authorList>
            <person name="Gilroy R."/>
        </authorList>
    </citation>
    <scope>NUCLEOTIDE SEQUENCE</scope>
    <source>
        <strain evidence="2">14324</strain>
    </source>
</reference>
<evidence type="ECO:0000313" key="3">
    <source>
        <dbReference type="Proteomes" id="UP000824041"/>
    </source>
</evidence>
<sequence>MRKKSHILLARYLADQMPGAYSLQEHRKAFCLGSILPDLRPSFVTKKHEYFGTFQEVQEKLAVLVKQDPSEYKERVYWRQLGEAMHYIADYFTFPHNRTYTGSLVEHNQYEKYLKNDLKTCILNGQADIHVKQAIRFETFAQLIDYVKERHAEYLQKERNIKDDISYIVSVCYQVIQGVIQLCAGKMPVSFHMAWAA</sequence>
<name>A0A9D2IT53_9FIRM</name>
<dbReference type="SUPFAM" id="SSF48537">
    <property type="entry name" value="Phospholipase C/P1 nuclease"/>
    <property type="match status" value="1"/>
</dbReference>
<evidence type="ECO:0000313" key="2">
    <source>
        <dbReference type="EMBL" id="HIZ22214.1"/>
    </source>
</evidence>
<dbReference type="GO" id="GO:0016788">
    <property type="term" value="F:hydrolase activity, acting on ester bonds"/>
    <property type="evidence" value="ECO:0007669"/>
    <property type="project" value="InterPro"/>
</dbReference>
<dbReference type="AlphaFoldDB" id="A0A9D2IT53"/>